<accession>A0ABX8FYX0</accession>
<protein>
    <submittedName>
        <fullName evidence="2">Uncharacterized protein</fullName>
    </submittedName>
</protein>
<proteinExistence type="predicted"/>
<dbReference type="Proteomes" id="UP000679629">
    <property type="component" value="Chromosome"/>
</dbReference>
<evidence type="ECO:0000256" key="1">
    <source>
        <dbReference type="SAM" id="MobiDB-lite"/>
    </source>
</evidence>
<organism evidence="2 3">
    <name type="scientific">Streptomyces koelreuteriae</name>
    <dbReference type="NCBI Taxonomy" id="2838015"/>
    <lineage>
        <taxon>Bacteria</taxon>
        <taxon>Bacillati</taxon>
        <taxon>Actinomycetota</taxon>
        <taxon>Actinomycetes</taxon>
        <taxon>Kitasatosporales</taxon>
        <taxon>Streptomycetaceae</taxon>
        <taxon>Streptomyces</taxon>
    </lineage>
</organism>
<evidence type="ECO:0000313" key="2">
    <source>
        <dbReference type="EMBL" id="QWB26436.1"/>
    </source>
</evidence>
<dbReference type="RefSeq" id="WP_215122272.1">
    <property type="nucleotide sequence ID" value="NZ_CBDRKV010000006.1"/>
</dbReference>
<evidence type="ECO:0000313" key="3">
    <source>
        <dbReference type="Proteomes" id="UP000679629"/>
    </source>
</evidence>
<reference evidence="3" key="1">
    <citation type="submission" date="2021-05" db="EMBL/GenBank/DDBJ databases">
        <title>Direct Submission.</title>
        <authorList>
            <person name="Li K."/>
            <person name="Gao J."/>
        </authorList>
    </citation>
    <scope>NUCLEOTIDE SEQUENCE [LARGE SCALE GENOMIC DNA]</scope>
    <source>
        <strain evidence="3">MG62</strain>
    </source>
</reference>
<sequence>MTMRRDVHEDLRARLHEAAGGHEPDRESILARVERGMAGPAVSAHRATRPPVFGWMRVAGATAAVAGVLAVGGYAVASAVKDEAAPPQQEVATSPTPTPSPEATSRPPVPPADPTPSASPERRESAPPPSGKPSASVTPRPPAASTATEDGPLWSDGSVDPHSNDFWAQSNITIKTREELTALTVRLSVAQTGGVSDAGAWRSLPENDFTLTVGERDGSLVYTWTLKEGRKVPAGEWVFAGQFDHDRGGRDAGGDRYTVTAAAGSERVSVGGGFAAVAGEDGGESAGGADEAGGDS</sequence>
<keyword evidence="3" id="KW-1185">Reference proteome</keyword>
<name>A0ABX8FYX0_9ACTN</name>
<feature type="region of interest" description="Disordered" evidence="1">
    <location>
        <begin position="83"/>
        <end position="163"/>
    </location>
</feature>
<dbReference type="EMBL" id="CP075896">
    <property type="protein sequence ID" value="QWB26436.1"/>
    <property type="molecule type" value="Genomic_DNA"/>
</dbReference>
<gene>
    <name evidence="2" type="ORF">KJK29_29815</name>
</gene>